<comment type="caution">
    <text evidence="1">The sequence shown here is derived from an EMBL/GenBank/DDBJ whole genome shotgun (WGS) entry which is preliminary data.</text>
</comment>
<evidence type="ECO:0000313" key="1">
    <source>
        <dbReference type="EMBL" id="KAH3839944.1"/>
    </source>
</evidence>
<dbReference type="AlphaFoldDB" id="A0A9D4KIB5"/>
<organism evidence="1 2">
    <name type="scientific">Dreissena polymorpha</name>
    <name type="common">Zebra mussel</name>
    <name type="synonym">Mytilus polymorpha</name>
    <dbReference type="NCBI Taxonomy" id="45954"/>
    <lineage>
        <taxon>Eukaryota</taxon>
        <taxon>Metazoa</taxon>
        <taxon>Spiralia</taxon>
        <taxon>Lophotrochozoa</taxon>
        <taxon>Mollusca</taxon>
        <taxon>Bivalvia</taxon>
        <taxon>Autobranchia</taxon>
        <taxon>Heteroconchia</taxon>
        <taxon>Euheterodonta</taxon>
        <taxon>Imparidentia</taxon>
        <taxon>Neoheterodontei</taxon>
        <taxon>Myida</taxon>
        <taxon>Dreissenoidea</taxon>
        <taxon>Dreissenidae</taxon>
        <taxon>Dreissena</taxon>
    </lineage>
</organism>
<dbReference type="EMBL" id="JAIWYP010000004">
    <property type="protein sequence ID" value="KAH3839944.1"/>
    <property type="molecule type" value="Genomic_DNA"/>
</dbReference>
<dbReference type="InterPro" id="IPR032675">
    <property type="entry name" value="LRR_dom_sf"/>
</dbReference>
<accession>A0A9D4KIB5</accession>
<dbReference type="Proteomes" id="UP000828390">
    <property type="component" value="Unassembled WGS sequence"/>
</dbReference>
<reference evidence="1" key="2">
    <citation type="submission" date="2020-11" db="EMBL/GenBank/DDBJ databases">
        <authorList>
            <person name="McCartney M.A."/>
            <person name="Auch B."/>
            <person name="Kono T."/>
            <person name="Mallez S."/>
            <person name="Becker A."/>
            <person name="Gohl D.M."/>
            <person name="Silverstein K.A.T."/>
            <person name="Koren S."/>
            <person name="Bechman K.B."/>
            <person name="Herman A."/>
            <person name="Abrahante J.E."/>
            <person name="Garbe J."/>
        </authorList>
    </citation>
    <scope>NUCLEOTIDE SEQUENCE</scope>
    <source>
        <strain evidence="1">Duluth1</strain>
        <tissue evidence="1">Whole animal</tissue>
    </source>
</reference>
<evidence type="ECO:0000313" key="2">
    <source>
        <dbReference type="Proteomes" id="UP000828390"/>
    </source>
</evidence>
<dbReference type="InterPro" id="IPR052394">
    <property type="entry name" value="LRR-containing"/>
</dbReference>
<proteinExistence type="predicted"/>
<dbReference type="SUPFAM" id="SSF52047">
    <property type="entry name" value="RNI-like"/>
    <property type="match status" value="1"/>
</dbReference>
<dbReference type="PANTHER" id="PTHR24114">
    <property type="entry name" value="LEUCINE RICH REPEAT FAMILY PROTEIN"/>
    <property type="match status" value="1"/>
</dbReference>
<sequence>MVLSSQANTGLDTLNLSWNGLGLEGCHELGKALKVNQALTDLDLSSNRINFDAFKLVMRGLRKNKHIETLKVCTPH</sequence>
<keyword evidence="2" id="KW-1185">Reference proteome</keyword>
<dbReference type="Gene3D" id="3.80.10.10">
    <property type="entry name" value="Ribonuclease Inhibitor"/>
    <property type="match status" value="1"/>
</dbReference>
<name>A0A9D4KIB5_DREPO</name>
<protein>
    <submittedName>
        <fullName evidence="1">Uncharacterized protein</fullName>
    </submittedName>
</protein>
<dbReference type="PANTHER" id="PTHR24114:SF2">
    <property type="entry name" value="F-BOX DOMAIN-CONTAINING PROTEIN-RELATED"/>
    <property type="match status" value="1"/>
</dbReference>
<dbReference type="SMART" id="SM00368">
    <property type="entry name" value="LRR_RI"/>
    <property type="match status" value="2"/>
</dbReference>
<reference evidence="1" key="1">
    <citation type="journal article" date="2019" name="bioRxiv">
        <title>The Genome of the Zebra Mussel, Dreissena polymorpha: A Resource for Invasive Species Research.</title>
        <authorList>
            <person name="McCartney M.A."/>
            <person name="Auch B."/>
            <person name="Kono T."/>
            <person name="Mallez S."/>
            <person name="Zhang Y."/>
            <person name="Obille A."/>
            <person name="Becker A."/>
            <person name="Abrahante J.E."/>
            <person name="Garbe J."/>
            <person name="Badalamenti J.P."/>
            <person name="Herman A."/>
            <person name="Mangelson H."/>
            <person name="Liachko I."/>
            <person name="Sullivan S."/>
            <person name="Sone E.D."/>
            <person name="Koren S."/>
            <person name="Silverstein K.A.T."/>
            <person name="Beckman K.B."/>
            <person name="Gohl D.M."/>
        </authorList>
    </citation>
    <scope>NUCLEOTIDE SEQUENCE</scope>
    <source>
        <strain evidence="1">Duluth1</strain>
        <tissue evidence="1">Whole animal</tissue>
    </source>
</reference>
<gene>
    <name evidence="1" type="ORF">DPMN_113384</name>
</gene>